<dbReference type="InterPro" id="IPR023186">
    <property type="entry name" value="IUNH"/>
</dbReference>
<dbReference type="Gene3D" id="3.90.245.10">
    <property type="entry name" value="Ribonucleoside hydrolase-like"/>
    <property type="match status" value="1"/>
</dbReference>
<dbReference type="RefSeq" id="WP_040104855.1">
    <property type="nucleotide sequence ID" value="NZ_JABEVU030000001.1"/>
</dbReference>
<evidence type="ECO:0000313" key="4">
    <source>
        <dbReference type="EMBL" id="KIH71391.1"/>
    </source>
</evidence>
<evidence type="ECO:0000313" key="7">
    <source>
        <dbReference type="Proteomes" id="UP000527860"/>
    </source>
</evidence>
<dbReference type="PANTHER" id="PTHR12304">
    <property type="entry name" value="INOSINE-URIDINE PREFERRING NUCLEOSIDE HYDROLASE"/>
    <property type="match status" value="1"/>
</dbReference>
<evidence type="ECO:0000313" key="5">
    <source>
        <dbReference type="EMBL" id="MDB0579446.1"/>
    </source>
</evidence>
<dbReference type="SUPFAM" id="SSF53590">
    <property type="entry name" value="Nucleoside hydrolase"/>
    <property type="match status" value="1"/>
</dbReference>
<reference evidence="7" key="2">
    <citation type="submission" date="2020-04" db="EMBL/GenBank/DDBJ databases">
        <title>Genome analysis and biological profiling of marine Cellulosimicrobium funkei MOSEL-ME6.</title>
        <authorList>
            <person name="Tanveer F."/>
            <person name="Xie Y."/>
            <person name="Shinwari Z.K."/>
        </authorList>
    </citation>
    <scope>NUCLEOTIDE SEQUENCE [LARGE SCALE GENOMIC DNA]</scope>
    <source>
        <strain evidence="7">MOSEL-ME25</strain>
    </source>
</reference>
<dbReference type="GO" id="GO:0006152">
    <property type="term" value="P:purine nucleoside catabolic process"/>
    <property type="evidence" value="ECO:0007669"/>
    <property type="project" value="TreeGrafter"/>
</dbReference>
<name>A0A0C2HPH6_9STAP</name>
<dbReference type="STRING" id="45670.SN16_01500"/>
<keyword evidence="7" id="KW-1185">Reference proteome</keyword>
<dbReference type="GO" id="GO:0008477">
    <property type="term" value="F:purine nucleosidase activity"/>
    <property type="evidence" value="ECO:0007669"/>
    <property type="project" value="TreeGrafter"/>
</dbReference>
<feature type="domain" description="Inosine/uridine-preferring nucleoside hydrolase" evidence="3">
    <location>
        <begin position="4"/>
        <end position="300"/>
    </location>
</feature>
<reference evidence="4 6" key="1">
    <citation type="submission" date="2015-01" db="EMBL/GenBank/DDBJ databases">
        <title>Genome sequences of high lactate-tolerant strain Salinicoccus roseus W12 with industrial interest.</title>
        <authorList>
            <person name="Wang H."/>
            <person name="Yu B."/>
        </authorList>
    </citation>
    <scope>NUCLEOTIDE SEQUENCE [LARGE SCALE GENOMIC DNA]</scope>
    <source>
        <strain evidence="4 6">W12</strain>
    </source>
</reference>
<dbReference type="GeneID" id="77844214"/>
<dbReference type="PANTHER" id="PTHR12304:SF4">
    <property type="entry name" value="URIDINE NUCLEOSIDASE"/>
    <property type="match status" value="1"/>
</dbReference>
<evidence type="ECO:0000256" key="1">
    <source>
        <dbReference type="ARBA" id="ARBA00022801"/>
    </source>
</evidence>
<dbReference type="Pfam" id="PF01156">
    <property type="entry name" value="IU_nuc_hydro"/>
    <property type="match status" value="1"/>
</dbReference>
<keyword evidence="1 4" id="KW-0378">Hydrolase</keyword>
<dbReference type="EMBL" id="JXII01000002">
    <property type="protein sequence ID" value="KIH71391.1"/>
    <property type="molecule type" value="Genomic_DNA"/>
</dbReference>
<dbReference type="OrthoDB" id="9797882at2"/>
<reference evidence="5 7" key="4">
    <citation type="submission" date="2022-12" db="EMBL/GenBank/DDBJ databases">
        <title>Genome analysis and biological profiling of marine Salinicoccus roseus MOSEL-ME25.</title>
        <authorList>
            <person name="Mirza F.T."/>
            <person name="Xie Y."/>
            <person name="Shinwari Z.K."/>
        </authorList>
    </citation>
    <scope>NUCLEOTIDE SEQUENCE [LARGE SCALE GENOMIC DNA]</scope>
    <source>
        <strain evidence="5 7">MOSEL-ME25</strain>
    </source>
</reference>
<evidence type="ECO:0000259" key="3">
    <source>
        <dbReference type="Pfam" id="PF01156"/>
    </source>
</evidence>
<dbReference type="InterPro" id="IPR036452">
    <property type="entry name" value="Ribo_hydro-like"/>
</dbReference>
<proteinExistence type="predicted"/>
<dbReference type="InterPro" id="IPR001910">
    <property type="entry name" value="Inosine/uridine_hydrolase_dom"/>
</dbReference>
<dbReference type="AlphaFoldDB" id="A0A0C2HPH6"/>
<sequence length="311" mass="34212">MKKVIMDVDTGVDDALAILYALESRQLYVLGITTVNGNVPLGMVNANTLKVLSLADRADVPVHPGADRPLMRTSEHVHHIHGDDGIGNALDDFSYSNQCQEQFAADFIIEQAKKHPGEVTLIAVGPLTNLALAFSKEPKLSEWLDEVVIMGGLVSEMGRGNKLPNSEFNIYTDAEAAQIVFHSGAETTLVSLDVTKQTLLSNRCIKTLEGRKYHDFVQQSTEVYRAFSKERFNLDGCALHDPLTVGYVLNNDFLKTKKHHVDVDTVSPLNYGQTVCDFNNLLGREPNVNVCLGVDAEAFVSHFLETLGREG</sequence>
<organism evidence="4 6">
    <name type="scientific">Salinicoccus roseus</name>
    <dbReference type="NCBI Taxonomy" id="45670"/>
    <lineage>
        <taxon>Bacteria</taxon>
        <taxon>Bacillati</taxon>
        <taxon>Bacillota</taxon>
        <taxon>Bacilli</taxon>
        <taxon>Bacillales</taxon>
        <taxon>Staphylococcaceae</taxon>
        <taxon>Salinicoccus</taxon>
    </lineage>
</organism>
<dbReference type="Proteomes" id="UP000527860">
    <property type="component" value="Unassembled WGS sequence"/>
</dbReference>
<gene>
    <name evidence="5" type="ORF">F7P68_0002805</name>
    <name evidence="4" type="ORF">SN16_01500</name>
</gene>
<keyword evidence="2" id="KW-0326">Glycosidase</keyword>
<evidence type="ECO:0000313" key="6">
    <source>
        <dbReference type="Proteomes" id="UP000031546"/>
    </source>
</evidence>
<dbReference type="EMBL" id="JABEVU030000001">
    <property type="protein sequence ID" value="MDB0579446.1"/>
    <property type="molecule type" value="Genomic_DNA"/>
</dbReference>
<comment type="caution">
    <text evidence="4">The sequence shown here is derived from an EMBL/GenBank/DDBJ whole genome shotgun (WGS) entry which is preliminary data.</text>
</comment>
<protein>
    <submittedName>
        <fullName evidence="4">Nucleoside hydrolase</fullName>
    </submittedName>
</protein>
<reference evidence="5" key="3">
    <citation type="submission" date="2020-04" db="EMBL/GenBank/DDBJ databases">
        <authorList>
            <person name="Tanveer F."/>
            <person name="Xie Y."/>
            <person name="Shinwari Z.K."/>
        </authorList>
    </citation>
    <scope>NUCLEOTIDE SEQUENCE</scope>
    <source>
        <strain evidence="5">MOSEL-ME25</strain>
    </source>
</reference>
<dbReference type="Proteomes" id="UP000031546">
    <property type="component" value="Unassembled WGS sequence"/>
</dbReference>
<evidence type="ECO:0000256" key="2">
    <source>
        <dbReference type="ARBA" id="ARBA00023295"/>
    </source>
</evidence>
<dbReference type="GO" id="GO:0005829">
    <property type="term" value="C:cytosol"/>
    <property type="evidence" value="ECO:0007669"/>
    <property type="project" value="TreeGrafter"/>
</dbReference>
<accession>A0A0C2HPH6</accession>